<dbReference type="InterPro" id="IPR036390">
    <property type="entry name" value="WH_DNA-bd_sf"/>
</dbReference>
<keyword evidence="2" id="KW-0238">DNA-binding</keyword>
<dbReference type="InterPro" id="IPR036388">
    <property type="entry name" value="WH-like_DNA-bd_sf"/>
</dbReference>
<dbReference type="Gene3D" id="1.10.10.10">
    <property type="entry name" value="Winged helix-like DNA-binding domain superfamily/Winged helix DNA-binding domain"/>
    <property type="match status" value="1"/>
</dbReference>
<sequence length="281" mass="31850">MEKNRIVETLLSRMADGTLTVGDRLPTQRDLAREFEVSRDTVQRALRELADLGYIEARQGSGTRVVRPLVAHEQSAGTRQRPMRLASRLSTAFEQYVVTLDVFALTGESLDPHLRLNAERVREGHIQPESISVRMLLPRIDEQFRLLTPVGGTPDPRPLDRLRRIKELHTASIKHTLHELHTERMVQNVSFECREIPVVPMQKLYLVNGSEVITGFYQVIERPVLLDTGEQLQVHDVLGLGATLHHHSATGDGEHPDPHSVAVVARAQRWYEHMWSNADPS</sequence>
<dbReference type="PANTHER" id="PTHR44846:SF17">
    <property type="entry name" value="GNTR-FAMILY TRANSCRIPTIONAL REGULATOR"/>
    <property type="match status" value="1"/>
</dbReference>
<organism evidence="5 6">
    <name type="scientific">Streptomyces cinnabarinus</name>
    <dbReference type="NCBI Taxonomy" id="67287"/>
    <lineage>
        <taxon>Bacteria</taxon>
        <taxon>Bacillati</taxon>
        <taxon>Actinomycetota</taxon>
        <taxon>Actinomycetes</taxon>
        <taxon>Kitasatosporales</taxon>
        <taxon>Streptomycetaceae</taxon>
        <taxon>Streptomyces</taxon>
    </lineage>
</organism>
<evidence type="ECO:0000256" key="1">
    <source>
        <dbReference type="ARBA" id="ARBA00023015"/>
    </source>
</evidence>
<dbReference type="SUPFAM" id="SSF46785">
    <property type="entry name" value="Winged helix' DNA-binding domain"/>
    <property type="match status" value="1"/>
</dbReference>
<feature type="domain" description="HTH gntR-type" evidence="4">
    <location>
        <begin position="1"/>
        <end position="68"/>
    </location>
</feature>
<reference evidence="5" key="1">
    <citation type="submission" date="2022-12" db="EMBL/GenBank/DDBJ databases">
        <authorList>
            <person name="Ruckert C."/>
            <person name="Busche T."/>
            <person name="Kalinowski J."/>
            <person name="Wittmann C."/>
        </authorList>
    </citation>
    <scope>NUCLEOTIDE SEQUENCE</scope>
    <source>
        <strain evidence="5">DSM 40467</strain>
    </source>
</reference>
<dbReference type="InterPro" id="IPR000524">
    <property type="entry name" value="Tscrpt_reg_HTH_GntR"/>
</dbReference>
<accession>A0ABY7KMX8</accession>
<evidence type="ECO:0000313" key="6">
    <source>
        <dbReference type="Proteomes" id="UP001164439"/>
    </source>
</evidence>
<keyword evidence="3" id="KW-0804">Transcription</keyword>
<keyword evidence="1" id="KW-0805">Transcription regulation</keyword>
<dbReference type="RefSeq" id="WP_269663404.1">
    <property type="nucleotide sequence ID" value="NZ_CP114413.1"/>
</dbReference>
<dbReference type="Pfam" id="PF00392">
    <property type="entry name" value="GntR"/>
    <property type="match status" value="1"/>
</dbReference>
<name>A0ABY7KMX8_9ACTN</name>
<dbReference type="PANTHER" id="PTHR44846">
    <property type="entry name" value="MANNOSYL-D-GLYCERATE TRANSPORT/METABOLISM SYSTEM REPRESSOR MNGR-RELATED"/>
    <property type="match status" value="1"/>
</dbReference>
<gene>
    <name evidence="5" type="ORF">STRCI_007451</name>
</gene>
<dbReference type="EMBL" id="CP114413">
    <property type="protein sequence ID" value="WAZ25922.1"/>
    <property type="molecule type" value="Genomic_DNA"/>
</dbReference>
<dbReference type="CDD" id="cd07377">
    <property type="entry name" value="WHTH_GntR"/>
    <property type="match status" value="1"/>
</dbReference>
<evidence type="ECO:0000313" key="5">
    <source>
        <dbReference type="EMBL" id="WAZ25922.1"/>
    </source>
</evidence>
<dbReference type="SMART" id="SM00345">
    <property type="entry name" value="HTH_GNTR"/>
    <property type="match status" value="1"/>
</dbReference>
<dbReference type="PRINTS" id="PR00035">
    <property type="entry name" value="HTHGNTR"/>
</dbReference>
<evidence type="ECO:0000259" key="4">
    <source>
        <dbReference type="PROSITE" id="PS50949"/>
    </source>
</evidence>
<proteinExistence type="predicted"/>
<evidence type="ECO:0000256" key="3">
    <source>
        <dbReference type="ARBA" id="ARBA00023163"/>
    </source>
</evidence>
<keyword evidence="6" id="KW-1185">Reference proteome</keyword>
<evidence type="ECO:0000256" key="2">
    <source>
        <dbReference type="ARBA" id="ARBA00023125"/>
    </source>
</evidence>
<dbReference type="InterPro" id="IPR050679">
    <property type="entry name" value="Bact_HTH_transcr_reg"/>
</dbReference>
<protein>
    <submittedName>
        <fullName evidence="5">GntR family transcriptional regulator</fullName>
    </submittedName>
</protein>
<dbReference type="PROSITE" id="PS50949">
    <property type="entry name" value="HTH_GNTR"/>
    <property type="match status" value="1"/>
</dbReference>
<dbReference type="Proteomes" id="UP001164439">
    <property type="component" value="Chromosome"/>
</dbReference>